<organism evidence="2 3">
    <name type="scientific">Brassica cretica</name>
    <name type="common">Mustard</name>
    <dbReference type="NCBI Taxonomy" id="69181"/>
    <lineage>
        <taxon>Eukaryota</taxon>
        <taxon>Viridiplantae</taxon>
        <taxon>Streptophyta</taxon>
        <taxon>Embryophyta</taxon>
        <taxon>Tracheophyta</taxon>
        <taxon>Spermatophyta</taxon>
        <taxon>Magnoliopsida</taxon>
        <taxon>eudicotyledons</taxon>
        <taxon>Gunneridae</taxon>
        <taxon>Pentapetalae</taxon>
        <taxon>rosids</taxon>
        <taxon>malvids</taxon>
        <taxon>Brassicales</taxon>
        <taxon>Brassicaceae</taxon>
        <taxon>Brassiceae</taxon>
        <taxon>Brassica</taxon>
    </lineage>
</organism>
<evidence type="ECO:0000313" key="3">
    <source>
        <dbReference type="Proteomes" id="UP000266723"/>
    </source>
</evidence>
<comment type="caution">
    <text evidence="2">The sequence shown here is derived from an EMBL/GenBank/DDBJ whole genome shotgun (WGS) entry which is preliminary data.</text>
</comment>
<proteinExistence type="predicted"/>
<accession>A0ABQ7AYI2</accession>
<reference evidence="2 3" key="1">
    <citation type="journal article" date="2020" name="BMC Genomics">
        <title>Intraspecific diversification of the crop wild relative Brassica cretica Lam. using demographic model selection.</title>
        <authorList>
            <person name="Kioukis A."/>
            <person name="Michalopoulou V.A."/>
            <person name="Briers L."/>
            <person name="Pirintsos S."/>
            <person name="Studholme D.J."/>
            <person name="Pavlidis P."/>
            <person name="Sarris P.F."/>
        </authorList>
    </citation>
    <scope>NUCLEOTIDE SEQUENCE [LARGE SCALE GENOMIC DNA]</scope>
    <source>
        <strain evidence="3">cv. PFS-1207/04</strain>
    </source>
</reference>
<sequence>MYRGQDSNFGSIYFEFDAEARAKFVSLIDRMINDCRSEISTTTCPDSSSIQTHSSCETRPPDFTDVLHPEPQPLQPLNHRLLLIPTSRTSLSCPSRTVGFLASSSSPPLSGAVPVRTAELFSFCDELMRCDVEMEKSTHVGSPHSFTQISVPTLMAEVPPKPATVPESGVVIALEAVAQPTGSSTTLIHVAEAEKSP</sequence>
<evidence type="ECO:0008006" key="4">
    <source>
        <dbReference type="Google" id="ProtNLM"/>
    </source>
</evidence>
<dbReference type="Proteomes" id="UP000266723">
    <property type="component" value="Unassembled WGS sequence"/>
</dbReference>
<evidence type="ECO:0000313" key="2">
    <source>
        <dbReference type="EMBL" id="KAF3519267.1"/>
    </source>
</evidence>
<name>A0ABQ7AYI2_BRACR</name>
<evidence type="ECO:0000256" key="1">
    <source>
        <dbReference type="SAM" id="MobiDB-lite"/>
    </source>
</evidence>
<protein>
    <recommendedName>
        <fullName evidence="4">IRS-type PTB domain-containing protein</fullName>
    </recommendedName>
</protein>
<feature type="compositionally biased region" description="Polar residues" evidence="1">
    <location>
        <begin position="40"/>
        <end position="57"/>
    </location>
</feature>
<feature type="region of interest" description="Disordered" evidence="1">
    <location>
        <begin position="40"/>
        <end position="64"/>
    </location>
</feature>
<dbReference type="EMBL" id="QGKV02001556">
    <property type="protein sequence ID" value="KAF3519267.1"/>
    <property type="molecule type" value="Genomic_DNA"/>
</dbReference>
<gene>
    <name evidence="2" type="ORF">DY000_02060958</name>
</gene>
<keyword evidence="3" id="KW-1185">Reference proteome</keyword>